<evidence type="ECO:0000313" key="2">
    <source>
        <dbReference type="EMBL" id="MDH2006509.1"/>
    </source>
</evidence>
<dbReference type="AlphaFoldDB" id="A0AA42W5B9"/>
<proteinExistence type="predicted"/>
<sequence length="222" mass="24794">MPPFDKTRTTTELPSLPIECAPHVDLELTEQQARTMLAIQAKTEQLKQTLRQDPLWGTPVYLPPRGFPLKPEASEQVLAEQLPWPALLTLANCAEETALVAQCSVKELLLYAIQICPYQHVAVLIQFLSHKEGVQASTKALSPYIRQLRDKEARIKAGARKGADKSAHTRRKQSKVPAPQDLKREADKLMASHYAKQDVAGILAKRYDVTPTTIRRKLNAAT</sequence>
<evidence type="ECO:0000313" key="3">
    <source>
        <dbReference type="Proteomes" id="UP001161294"/>
    </source>
</evidence>
<gene>
    <name evidence="2" type="ORF">N5J23_13300</name>
</gene>
<feature type="compositionally biased region" description="Basic and acidic residues" evidence="1">
    <location>
        <begin position="156"/>
        <end position="167"/>
    </location>
</feature>
<accession>A0AA42W5B9</accession>
<dbReference type="RefSeq" id="WP_279852245.1">
    <property type="nucleotide sequence ID" value="NZ_JAOCIA010000028.1"/>
</dbReference>
<protein>
    <submittedName>
        <fullName evidence="2">Uncharacterized protein</fullName>
    </submittedName>
</protein>
<organism evidence="2 3">
    <name type="scientific">Comamonas aquatica</name>
    <dbReference type="NCBI Taxonomy" id="225991"/>
    <lineage>
        <taxon>Bacteria</taxon>
        <taxon>Pseudomonadati</taxon>
        <taxon>Pseudomonadota</taxon>
        <taxon>Betaproteobacteria</taxon>
        <taxon>Burkholderiales</taxon>
        <taxon>Comamonadaceae</taxon>
        <taxon>Comamonas</taxon>
    </lineage>
</organism>
<name>A0AA42W5B9_9BURK</name>
<dbReference type="EMBL" id="JAOCJW010000027">
    <property type="protein sequence ID" value="MDH2006509.1"/>
    <property type="molecule type" value="Genomic_DNA"/>
</dbReference>
<comment type="caution">
    <text evidence="2">The sequence shown here is derived from an EMBL/GenBank/DDBJ whole genome shotgun (WGS) entry which is preliminary data.</text>
</comment>
<feature type="region of interest" description="Disordered" evidence="1">
    <location>
        <begin position="156"/>
        <end position="182"/>
    </location>
</feature>
<evidence type="ECO:0000256" key="1">
    <source>
        <dbReference type="SAM" id="MobiDB-lite"/>
    </source>
</evidence>
<dbReference type="Proteomes" id="UP001161294">
    <property type="component" value="Unassembled WGS sequence"/>
</dbReference>
<reference evidence="2" key="1">
    <citation type="submission" date="2022-09" db="EMBL/GenBank/DDBJ databases">
        <title>Intensive care unit water sources are persistently colonized with multi-drug resistant bacteria and are the site of extensive horizontal gene transfer of antibiotic resistance genes.</title>
        <authorList>
            <person name="Diorio-Toth L."/>
        </authorList>
    </citation>
    <scope>NUCLEOTIDE SEQUENCE</scope>
    <source>
        <strain evidence="2">GD03686</strain>
    </source>
</reference>